<dbReference type="PROSITE" id="PS51318">
    <property type="entry name" value="TAT"/>
    <property type="match status" value="1"/>
</dbReference>
<evidence type="ECO:0000313" key="3">
    <source>
        <dbReference type="Proteomes" id="UP001500443"/>
    </source>
</evidence>
<dbReference type="Gene3D" id="1.10.260.130">
    <property type="match status" value="1"/>
</dbReference>
<dbReference type="InterPro" id="IPR029058">
    <property type="entry name" value="AB_hydrolase_fold"/>
</dbReference>
<dbReference type="Proteomes" id="UP001500443">
    <property type="component" value="Unassembled WGS sequence"/>
</dbReference>
<accession>A0ABN2ZB37</accession>
<dbReference type="Gene3D" id="3.40.50.1820">
    <property type="entry name" value="alpha/beta hydrolase"/>
    <property type="match status" value="1"/>
</dbReference>
<dbReference type="RefSeq" id="WP_344292294.1">
    <property type="nucleotide sequence ID" value="NZ_BAAAPF010000209.1"/>
</dbReference>
<sequence length="409" mass="42641">MHGRTLRRAIGTLAGTTAAALAATLALPLTAAAAAEDRPPFYEPPAGLPADNGDVIRSEPSVYHLDPLKAVKVDANVQRVMYRSTDGHGDPVAVTGTVITPRSTWSGPGERPVIGFAAGTQGLGDACAPSRQLANGTEYEGLFVKGLVARGYGVAMTDYEGLGTPGLHTYMNRAVQGQAVLDSVRAAQRLPEANLPDDGPVAVYGYSQGGGAAASAAELTHSYAPDLDVKGVAAGAVPADLAAVGRNLDGSLYAAFLGFAVAGLAEGADVDLDPYLNDRGRQTMADAADMCLAEALLRFPFLQTKTLTSDGRPITDYMDESPWREVVAEQRIGDRKPEVPVFVSHSLLDDVIPYAVGDTMVDDWCAKGATVDFSTNIAPTHVGGAVASYPAAYRWLEGRLAGKPAPSDC</sequence>
<dbReference type="InterPro" id="IPR006311">
    <property type="entry name" value="TAT_signal"/>
</dbReference>
<dbReference type="PANTHER" id="PTHR34853">
    <property type="match status" value="1"/>
</dbReference>
<dbReference type="EMBL" id="BAAAPF010000209">
    <property type="protein sequence ID" value="GAA2139497.1"/>
    <property type="molecule type" value="Genomic_DNA"/>
</dbReference>
<dbReference type="PIRSF" id="PIRSF029171">
    <property type="entry name" value="Esterase_LipA"/>
    <property type="match status" value="1"/>
</dbReference>
<feature type="chain" id="PRO_5045078049" evidence="1">
    <location>
        <begin position="35"/>
        <end position="409"/>
    </location>
</feature>
<reference evidence="2 3" key="1">
    <citation type="journal article" date="2019" name="Int. J. Syst. Evol. Microbiol.">
        <title>The Global Catalogue of Microorganisms (GCM) 10K type strain sequencing project: providing services to taxonomists for standard genome sequencing and annotation.</title>
        <authorList>
            <consortium name="The Broad Institute Genomics Platform"/>
            <consortium name="The Broad Institute Genome Sequencing Center for Infectious Disease"/>
            <person name="Wu L."/>
            <person name="Ma J."/>
        </authorList>
    </citation>
    <scope>NUCLEOTIDE SEQUENCE [LARGE SCALE GENOMIC DNA]</scope>
    <source>
        <strain evidence="2 3">JCM 15481</strain>
    </source>
</reference>
<evidence type="ECO:0000256" key="1">
    <source>
        <dbReference type="SAM" id="SignalP"/>
    </source>
</evidence>
<name>A0ABN2ZB37_9ACTN</name>
<keyword evidence="1" id="KW-0732">Signal</keyword>
<dbReference type="InterPro" id="IPR005152">
    <property type="entry name" value="Lipase_secreted"/>
</dbReference>
<comment type="caution">
    <text evidence="2">The sequence shown here is derived from an EMBL/GenBank/DDBJ whole genome shotgun (WGS) entry which is preliminary data.</text>
</comment>
<dbReference type="PANTHER" id="PTHR34853:SF1">
    <property type="entry name" value="LIPASE 5"/>
    <property type="match status" value="1"/>
</dbReference>
<dbReference type="SUPFAM" id="SSF53474">
    <property type="entry name" value="alpha/beta-Hydrolases"/>
    <property type="match status" value="1"/>
</dbReference>
<dbReference type="Pfam" id="PF03583">
    <property type="entry name" value="LIP"/>
    <property type="match status" value="1"/>
</dbReference>
<evidence type="ECO:0000313" key="2">
    <source>
        <dbReference type="EMBL" id="GAA2139497.1"/>
    </source>
</evidence>
<gene>
    <name evidence="2" type="ORF">GCM10009802_49490</name>
</gene>
<keyword evidence="3" id="KW-1185">Reference proteome</keyword>
<organism evidence="2 3">
    <name type="scientific">Streptomyces synnematoformans</name>
    <dbReference type="NCBI Taxonomy" id="415721"/>
    <lineage>
        <taxon>Bacteria</taxon>
        <taxon>Bacillati</taxon>
        <taxon>Actinomycetota</taxon>
        <taxon>Actinomycetes</taxon>
        <taxon>Kitasatosporales</taxon>
        <taxon>Streptomycetaceae</taxon>
        <taxon>Streptomyces</taxon>
    </lineage>
</organism>
<protein>
    <submittedName>
        <fullName evidence="2">Lipase family protein</fullName>
    </submittedName>
</protein>
<proteinExistence type="predicted"/>
<feature type="signal peptide" evidence="1">
    <location>
        <begin position="1"/>
        <end position="34"/>
    </location>
</feature>